<keyword evidence="5" id="KW-0378">Hydrolase</keyword>
<dbReference type="Pfam" id="PF01934">
    <property type="entry name" value="HepT-like"/>
    <property type="match status" value="1"/>
</dbReference>
<dbReference type="Proteomes" id="UP001496627">
    <property type="component" value="Unassembled WGS sequence"/>
</dbReference>
<name>A0ABV0LZK5_9HYPH</name>
<evidence type="ECO:0000313" key="6">
    <source>
        <dbReference type="EMBL" id="MEQ1405031.1"/>
    </source>
</evidence>
<gene>
    <name evidence="6" type="ORF">ABK249_08825</name>
</gene>
<accession>A0ABV0LZK5</accession>
<sequence length="120" mass="13621">MSADRLRAYLDQMRSAALQACDFVAGMELETFLSDARTQMAVGMALVLIGENASRIIAHHPDFVADHPEIPWSKIKGMRNFVVHDYYELELPVVFDTVKLSLPALVSQFDLIRQWRVQGE</sequence>
<keyword evidence="2" id="KW-1277">Toxin-antitoxin system</keyword>
<evidence type="ECO:0000256" key="5">
    <source>
        <dbReference type="ARBA" id="ARBA00022801"/>
    </source>
</evidence>
<evidence type="ECO:0000256" key="3">
    <source>
        <dbReference type="ARBA" id="ARBA00022722"/>
    </source>
</evidence>
<dbReference type="InterPro" id="IPR051813">
    <property type="entry name" value="HepT_RNase_toxin"/>
</dbReference>
<keyword evidence="7" id="KW-1185">Reference proteome</keyword>
<evidence type="ECO:0000256" key="4">
    <source>
        <dbReference type="ARBA" id="ARBA00022741"/>
    </source>
</evidence>
<protein>
    <submittedName>
        <fullName evidence="6">HepT-like ribonuclease domain-containing protein</fullName>
    </submittedName>
</protein>
<reference evidence="6 7" key="1">
    <citation type="submission" date="2024-05" db="EMBL/GenBank/DDBJ databases">
        <title>Neorhizobium sp. Rsf11, a plant growth promoting and heavy metal resistant PAH-degrader.</title>
        <authorList>
            <person name="Golubev S.N."/>
            <person name="Muratova A.Y."/>
            <person name="Markelova M.I."/>
        </authorList>
    </citation>
    <scope>NUCLEOTIDE SEQUENCE [LARGE SCALE GENOMIC DNA]</scope>
    <source>
        <strain evidence="6 7">Rsf11</strain>
    </source>
</reference>
<organism evidence="6 7">
    <name type="scientific">Neorhizobium phenanthreniclasticum</name>
    <dbReference type="NCBI Taxonomy" id="3157917"/>
    <lineage>
        <taxon>Bacteria</taxon>
        <taxon>Pseudomonadati</taxon>
        <taxon>Pseudomonadota</taxon>
        <taxon>Alphaproteobacteria</taxon>
        <taxon>Hyphomicrobiales</taxon>
        <taxon>Rhizobiaceae</taxon>
        <taxon>Rhizobium/Agrobacterium group</taxon>
        <taxon>Neorhizobium</taxon>
    </lineage>
</organism>
<dbReference type="RefSeq" id="WP_227703342.1">
    <property type="nucleotide sequence ID" value="NZ_JBEAAL010000004.1"/>
</dbReference>
<dbReference type="PANTHER" id="PTHR34139:SF1">
    <property type="entry name" value="RNASE MJ1380-RELATED"/>
    <property type="match status" value="1"/>
</dbReference>
<dbReference type="InterPro" id="IPR008201">
    <property type="entry name" value="HepT-like"/>
</dbReference>
<evidence type="ECO:0000256" key="1">
    <source>
        <dbReference type="ARBA" id="ARBA00022553"/>
    </source>
</evidence>
<comment type="caution">
    <text evidence="6">The sequence shown here is derived from an EMBL/GenBank/DDBJ whole genome shotgun (WGS) entry which is preliminary data.</text>
</comment>
<evidence type="ECO:0000313" key="7">
    <source>
        <dbReference type="Proteomes" id="UP001496627"/>
    </source>
</evidence>
<evidence type="ECO:0000256" key="2">
    <source>
        <dbReference type="ARBA" id="ARBA00022649"/>
    </source>
</evidence>
<keyword evidence="3" id="KW-0540">Nuclease</keyword>
<dbReference type="EMBL" id="JBEAAL010000004">
    <property type="protein sequence ID" value="MEQ1405031.1"/>
    <property type="molecule type" value="Genomic_DNA"/>
</dbReference>
<dbReference type="PANTHER" id="PTHR34139">
    <property type="entry name" value="UPF0331 PROTEIN MJ0127"/>
    <property type="match status" value="1"/>
</dbReference>
<keyword evidence="1" id="KW-0597">Phosphoprotein</keyword>
<proteinExistence type="predicted"/>
<keyword evidence="4" id="KW-0547">Nucleotide-binding</keyword>